<evidence type="ECO:0000313" key="4">
    <source>
        <dbReference type="Proteomes" id="UP000324106"/>
    </source>
</evidence>
<dbReference type="Proteomes" id="UP000324106">
    <property type="component" value="Chromosome"/>
</dbReference>
<protein>
    <recommendedName>
        <fullName evidence="2">HTH iclR-type domain-containing protein</fullName>
    </recommendedName>
</protein>
<feature type="domain" description="HTH iclR-type" evidence="2">
    <location>
        <begin position="15"/>
        <end position="74"/>
    </location>
</feature>
<dbReference type="EMBL" id="CP029194">
    <property type="protein sequence ID" value="QES18912.1"/>
    <property type="molecule type" value="Genomic_DNA"/>
</dbReference>
<dbReference type="PROSITE" id="PS51077">
    <property type="entry name" value="HTH_ICLR"/>
    <property type="match status" value="1"/>
</dbReference>
<feature type="compositionally biased region" description="Gly residues" evidence="1">
    <location>
        <begin position="74"/>
        <end position="89"/>
    </location>
</feature>
<sequence>MAPSKPSSTPAPTLISSVRRALVLLETVAEHGEITAKRLSREARPPLPTTYHLLRTLVHDGYLRREHGTFRLGPAGGERGAPGRRGVGGLPDDRARPRARPVPARAAATGGPARPSGPAAGGRTDPTHGPGRGGPPDPAGRGPAGGAGARTGGVPPRRGVRGGADHGGRGPLGGRLLAAGG</sequence>
<dbReference type="AlphaFoldDB" id="A0A5P2AL31"/>
<name>A0A5P2AL31_STRVZ</name>
<proteinExistence type="predicted"/>
<feature type="compositionally biased region" description="Gly residues" evidence="1">
    <location>
        <begin position="169"/>
        <end position="181"/>
    </location>
</feature>
<dbReference type="Gene3D" id="1.10.10.10">
    <property type="entry name" value="Winged helix-like DNA-binding domain superfamily/Winged helix DNA-binding domain"/>
    <property type="match status" value="1"/>
</dbReference>
<dbReference type="GO" id="GO:0003677">
    <property type="term" value="F:DNA binding"/>
    <property type="evidence" value="ECO:0007669"/>
    <property type="project" value="InterPro"/>
</dbReference>
<dbReference type="OrthoDB" id="8479143at2"/>
<organism evidence="3 4">
    <name type="scientific">Streptomyces venezuelae</name>
    <dbReference type="NCBI Taxonomy" id="54571"/>
    <lineage>
        <taxon>Bacteria</taxon>
        <taxon>Bacillati</taxon>
        <taxon>Actinomycetota</taxon>
        <taxon>Actinomycetes</taxon>
        <taxon>Kitasatosporales</taxon>
        <taxon>Streptomycetaceae</taxon>
        <taxon>Streptomyces</taxon>
    </lineage>
</organism>
<evidence type="ECO:0000256" key="1">
    <source>
        <dbReference type="SAM" id="MobiDB-lite"/>
    </source>
</evidence>
<accession>A0A5P2AL31</accession>
<dbReference type="GO" id="GO:0006355">
    <property type="term" value="P:regulation of DNA-templated transcription"/>
    <property type="evidence" value="ECO:0007669"/>
    <property type="project" value="InterPro"/>
</dbReference>
<dbReference type="SUPFAM" id="SSF46785">
    <property type="entry name" value="Winged helix' DNA-binding domain"/>
    <property type="match status" value="1"/>
</dbReference>
<gene>
    <name evidence="3" type="ORF">DEJ46_07295</name>
</gene>
<feature type="compositionally biased region" description="Low complexity" evidence="1">
    <location>
        <begin position="101"/>
        <end position="129"/>
    </location>
</feature>
<feature type="compositionally biased region" description="Gly residues" evidence="1">
    <location>
        <begin position="142"/>
        <end position="151"/>
    </location>
</feature>
<dbReference type="Pfam" id="PF09339">
    <property type="entry name" value="HTH_IclR"/>
    <property type="match status" value="1"/>
</dbReference>
<dbReference type="SMART" id="SM00346">
    <property type="entry name" value="HTH_ICLR"/>
    <property type="match status" value="1"/>
</dbReference>
<feature type="region of interest" description="Disordered" evidence="1">
    <location>
        <begin position="69"/>
        <end position="181"/>
    </location>
</feature>
<dbReference type="InterPro" id="IPR036388">
    <property type="entry name" value="WH-like_DNA-bd_sf"/>
</dbReference>
<evidence type="ECO:0000313" key="3">
    <source>
        <dbReference type="EMBL" id="QES18912.1"/>
    </source>
</evidence>
<dbReference type="InterPro" id="IPR036390">
    <property type="entry name" value="WH_DNA-bd_sf"/>
</dbReference>
<reference evidence="3 4" key="1">
    <citation type="submission" date="2018-05" db="EMBL/GenBank/DDBJ databases">
        <title>Streptomyces venezuelae.</title>
        <authorList>
            <person name="Kim W."/>
            <person name="Lee N."/>
            <person name="Cho B.-K."/>
        </authorList>
    </citation>
    <scope>NUCLEOTIDE SEQUENCE [LARGE SCALE GENOMIC DNA]</scope>
    <source>
        <strain evidence="3 4">ATCC 15068</strain>
    </source>
</reference>
<dbReference type="InterPro" id="IPR005471">
    <property type="entry name" value="Tscrpt_reg_IclR_N"/>
</dbReference>
<evidence type="ECO:0000259" key="2">
    <source>
        <dbReference type="PROSITE" id="PS51077"/>
    </source>
</evidence>